<keyword evidence="4" id="KW-1278">Translocase</keyword>
<keyword evidence="2" id="KW-0479">Metal-binding</keyword>
<dbReference type="InterPro" id="IPR036163">
    <property type="entry name" value="HMA_dom_sf"/>
</dbReference>
<keyword evidence="6" id="KW-0472">Membrane</keyword>
<dbReference type="InterPro" id="IPR017969">
    <property type="entry name" value="Heavy-metal-associated_CS"/>
</dbReference>
<accession>A0A9N9J1I3</accession>
<feature type="transmembrane region" description="Helical" evidence="6">
    <location>
        <begin position="254"/>
        <end position="275"/>
    </location>
</feature>
<dbReference type="GO" id="GO:0005507">
    <property type="term" value="F:copper ion binding"/>
    <property type="evidence" value="ECO:0007669"/>
    <property type="project" value="InterPro"/>
</dbReference>
<feature type="non-terminal residue" evidence="8">
    <location>
        <position position="281"/>
    </location>
</feature>
<dbReference type="InterPro" id="IPR006121">
    <property type="entry name" value="HMA_dom"/>
</dbReference>
<dbReference type="Gene3D" id="3.30.70.100">
    <property type="match status" value="2"/>
</dbReference>
<dbReference type="PANTHER" id="PTHR43520">
    <property type="entry name" value="ATP7, ISOFORM B"/>
    <property type="match status" value="1"/>
</dbReference>
<evidence type="ECO:0000256" key="3">
    <source>
        <dbReference type="ARBA" id="ARBA00022842"/>
    </source>
</evidence>
<comment type="subcellular location">
    <subcellularLocation>
        <location evidence="1">Endomembrane system</location>
        <topology evidence="1">Multi-pass membrane protein</topology>
    </subcellularLocation>
</comment>
<keyword evidence="9" id="KW-1185">Reference proteome</keyword>
<dbReference type="Pfam" id="PF00403">
    <property type="entry name" value="HMA"/>
    <property type="match status" value="2"/>
</dbReference>
<dbReference type="Proteomes" id="UP000789342">
    <property type="component" value="Unassembled WGS sequence"/>
</dbReference>
<dbReference type="GO" id="GO:0055070">
    <property type="term" value="P:copper ion homeostasis"/>
    <property type="evidence" value="ECO:0007669"/>
    <property type="project" value="TreeGrafter"/>
</dbReference>
<dbReference type="GO" id="GO:0016020">
    <property type="term" value="C:membrane"/>
    <property type="evidence" value="ECO:0007669"/>
    <property type="project" value="TreeGrafter"/>
</dbReference>
<dbReference type="PROSITE" id="PS01047">
    <property type="entry name" value="HMA_1"/>
    <property type="match status" value="2"/>
</dbReference>
<proteinExistence type="predicted"/>
<evidence type="ECO:0000256" key="1">
    <source>
        <dbReference type="ARBA" id="ARBA00004127"/>
    </source>
</evidence>
<dbReference type="PROSITE" id="PS50846">
    <property type="entry name" value="HMA_2"/>
    <property type="match status" value="2"/>
</dbReference>
<evidence type="ECO:0000313" key="8">
    <source>
        <dbReference type="EMBL" id="CAG8761415.1"/>
    </source>
</evidence>
<dbReference type="PRINTS" id="PR00942">
    <property type="entry name" value="CUATPASEI"/>
</dbReference>
<protein>
    <submittedName>
        <fullName evidence="8">6946_t:CDS:1</fullName>
    </submittedName>
</protein>
<dbReference type="OrthoDB" id="432719at2759"/>
<feature type="domain" description="HMA" evidence="7">
    <location>
        <begin position="16"/>
        <end position="84"/>
    </location>
</feature>
<keyword evidence="5" id="KW-0186">Copper</keyword>
<evidence type="ECO:0000256" key="5">
    <source>
        <dbReference type="ARBA" id="ARBA00023008"/>
    </source>
</evidence>
<organism evidence="8 9">
    <name type="scientific">Acaulospora morrowiae</name>
    <dbReference type="NCBI Taxonomy" id="94023"/>
    <lineage>
        <taxon>Eukaryota</taxon>
        <taxon>Fungi</taxon>
        <taxon>Fungi incertae sedis</taxon>
        <taxon>Mucoromycota</taxon>
        <taxon>Glomeromycotina</taxon>
        <taxon>Glomeromycetes</taxon>
        <taxon>Diversisporales</taxon>
        <taxon>Acaulosporaceae</taxon>
        <taxon>Acaulospora</taxon>
    </lineage>
</organism>
<evidence type="ECO:0000256" key="4">
    <source>
        <dbReference type="ARBA" id="ARBA00022967"/>
    </source>
</evidence>
<feature type="domain" description="HMA" evidence="7">
    <location>
        <begin position="117"/>
        <end position="183"/>
    </location>
</feature>
<keyword evidence="3" id="KW-0460">Magnesium</keyword>
<dbReference type="SUPFAM" id="SSF55008">
    <property type="entry name" value="HMA, heavy metal-associated domain"/>
    <property type="match status" value="2"/>
</dbReference>
<evidence type="ECO:0000259" key="7">
    <source>
        <dbReference type="PROSITE" id="PS50846"/>
    </source>
</evidence>
<dbReference type="FunFam" id="3.30.70.100:FF:000001">
    <property type="entry name" value="ATPase copper transporting beta"/>
    <property type="match status" value="2"/>
</dbReference>
<dbReference type="EMBL" id="CAJVPV010041044">
    <property type="protein sequence ID" value="CAG8761415.1"/>
    <property type="molecule type" value="Genomic_DNA"/>
</dbReference>
<evidence type="ECO:0000256" key="2">
    <source>
        <dbReference type="ARBA" id="ARBA00022723"/>
    </source>
</evidence>
<comment type="caution">
    <text evidence="8">The sequence shown here is derived from an EMBL/GenBank/DDBJ whole genome shotgun (WGS) entry which is preliminary data.</text>
</comment>
<sequence length="281" mass="30997">MEKKQLENVSSGPQMVKATMSLSGMTCTSCVRSIEQALEKTSGVSVPSISVNLLTSNAILEFDKSKTSIEQIKMAICNGGYNVEDINIEERMPESNSPSSKNNTINITPTNTEVKSTVTKLSIHGMSCASCVNTIQQTVESLPGVIKANVNLLTSEVSVRYNSSKIGARDIIKAIEEIGFEAYLLKKNSFNQDGESNIKKRARAEQKKLLRRFISSLFFAVPTFIVAMVFMLALPETNRVRMAFEYQLVPGLELATLILFVLSTPVQFLLGYPFYVKGIRS</sequence>
<dbReference type="CDD" id="cd00371">
    <property type="entry name" value="HMA"/>
    <property type="match status" value="2"/>
</dbReference>
<feature type="transmembrane region" description="Helical" evidence="6">
    <location>
        <begin position="209"/>
        <end position="234"/>
    </location>
</feature>
<evidence type="ECO:0000313" key="9">
    <source>
        <dbReference type="Proteomes" id="UP000789342"/>
    </source>
</evidence>
<name>A0A9N9J1I3_9GLOM</name>
<dbReference type="GO" id="GO:0043682">
    <property type="term" value="F:P-type divalent copper transporter activity"/>
    <property type="evidence" value="ECO:0007669"/>
    <property type="project" value="TreeGrafter"/>
</dbReference>
<dbReference type="NCBIfam" id="TIGR00003">
    <property type="entry name" value="copper ion binding protein"/>
    <property type="match status" value="2"/>
</dbReference>
<gene>
    <name evidence="8" type="ORF">AMORRO_LOCUS15954</name>
</gene>
<keyword evidence="6" id="KW-1133">Transmembrane helix</keyword>
<reference evidence="8" key="1">
    <citation type="submission" date="2021-06" db="EMBL/GenBank/DDBJ databases">
        <authorList>
            <person name="Kallberg Y."/>
            <person name="Tangrot J."/>
            <person name="Rosling A."/>
        </authorList>
    </citation>
    <scope>NUCLEOTIDE SEQUENCE</scope>
    <source>
        <strain evidence="8">CL551</strain>
    </source>
</reference>
<evidence type="ECO:0000256" key="6">
    <source>
        <dbReference type="SAM" id="Phobius"/>
    </source>
</evidence>
<dbReference type="AlphaFoldDB" id="A0A9N9J1I3"/>
<dbReference type="PANTHER" id="PTHR43520:SF32">
    <property type="entry name" value="COPPER RESISTANCE P-TYPE ATPASE (EUROFUNG)"/>
    <property type="match status" value="1"/>
</dbReference>
<dbReference type="InterPro" id="IPR006122">
    <property type="entry name" value="HMA_Cu_ion-bd"/>
</dbReference>
<keyword evidence="6" id="KW-0812">Transmembrane</keyword>